<gene>
    <name evidence="2" type="ORF">G3446_25970</name>
</gene>
<dbReference type="RefSeq" id="WP_164456562.1">
    <property type="nucleotide sequence ID" value="NZ_JAAIJQ010000182.1"/>
</dbReference>
<dbReference type="SUPFAM" id="SSF53756">
    <property type="entry name" value="UDP-Glycosyltransferase/glycogen phosphorylase"/>
    <property type="match status" value="1"/>
</dbReference>
<organism evidence="2 3">
    <name type="scientific">Thiorhodococcus minor</name>
    <dbReference type="NCBI Taxonomy" id="57489"/>
    <lineage>
        <taxon>Bacteria</taxon>
        <taxon>Pseudomonadati</taxon>
        <taxon>Pseudomonadota</taxon>
        <taxon>Gammaproteobacteria</taxon>
        <taxon>Chromatiales</taxon>
        <taxon>Chromatiaceae</taxon>
        <taxon>Thiorhodococcus</taxon>
    </lineage>
</organism>
<dbReference type="InterPro" id="IPR028098">
    <property type="entry name" value="Glyco_trans_4-like_N"/>
</dbReference>
<reference evidence="2 3" key="1">
    <citation type="submission" date="2020-02" db="EMBL/GenBank/DDBJ databases">
        <title>Genome sequences of Thiorhodococcus mannitoliphagus and Thiorhodococcus minor, purple sulfur photosynthetic bacteria in the gammaproteobacterial family, Chromatiaceae.</title>
        <authorList>
            <person name="Aviles F.A."/>
            <person name="Meyer T.E."/>
            <person name="Kyndt J.A."/>
        </authorList>
    </citation>
    <scope>NUCLEOTIDE SEQUENCE [LARGE SCALE GENOMIC DNA]</scope>
    <source>
        <strain evidence="2 3">DSM 11518</strain>
    </source>
</reference>
<name>A0A6M0K967_9GAMM</name>
<dbReference type="Pfam" id="PF13439">
    <property type="entry name" value="Glyco_transf_4"/>
    <property type="match status" value="1"/>
</dbReference>
<sequence>MKILIALGQDMTIGGHFNTTQAWVRELKRRGHTIVVLSKAGPPDLIKPFVDAGAQVRVFSRPEFVTGRRFAAGGYLLGALEIARLLRRDQIDLVQLHDSPVLNSGYFAACLTRRPCVYLQAGGEHRNIGVPSKCELVVLSEEQRKGYEAEGICATVILARIDQEVFCPGQCESEVSDMYRLPANGRRLIAALRLEGAKKPWLDTIVGLVEAYGGAEPLHVALAGGGQLYSQIEKTASFLNARERKFGRLHLLGPIPDQNRMCDLYRWSDAFIGNGRGVMEAMSTGKPAFVVGEQGEVELIAEDNIEEIGNENFSGRHFRKRATKSKMGDELLQVFDDKLMCHCASFSLAYARANFSAAQGAIELETVHCRARQNRLRDLLMWLLRRPKRSVRAGLS</sequence>
<dbReference type="EMBL" id="JAAIJQ010000182">
    <property type="protein sequence ID" value="NEV65237.1"/>
    <property type="molecule type" value="Genomic_DNA"/>
</dbReference>
<accession>A0A6M0K967</accession>
<proteinExistence type="predicted"/>
<feature type="domain" description="Glycosyltransferase subfamily 4-like N-terminal" evidence="1">
    <location>
        <begin position="13"/>
        <end position="118"/>
    </location>
</feature>
<evidence type="ECO:0000259" key="1">
    <source>
        <dbReference type="Pfam" id="PF13439"/>
    </source>
</evidence>
<dbReference type="AlphaFoldDB" id="A0A6M0K967"/>
<keyword evidence="3" id="KW-1185">Reference proteome</keyword>
<keyword evidence="2" id="KW-0808">Transferase</keyword>
<evidence type="ECO:0000313" key="2">
    <source>
        <dbReference type="EMBL" id="NEV65237.1"/>
    </source>
</evidence>
<dbReference type="Proteomes" id="UP000483379">
    <property type="component" value="Unassembled WGS sequence"/>
</dbReference>
<comment type="caution">
    <text evidence="2">The sequence shown here is derived from an EMBL/GenBank/DDBJ whole genome shotgun (WGS) entry which is preliminary data.</text>
</comment>
<dbReference type="Gene3D" id="3.40.50.2000">
    <property type="entry name" value="Glycogen Phosphorylase B"/>
    <property type="match status" value="2"/>
</dbReference>
<dbReference type="GO" id="GO:0016757">
    <property type="term" value="F:glycosyltransferase activity"/>
    <property type="evidence" value="ECO:0007669"/>
    <property type="project" value="UniProtKB-ARBA"/>
</dbReference>
<protein>
    <submittedName>
        <fullName evidence="2">Glycosyltransferase family 4 protein</fullName>
    </submittedName>
</protein>
<evidence type="ECO:0000313" key="3">
    <source>
        <dbReference type="Proteomes" id="UP000483379"/>
    </source>
</evidence>